<organism evidence="1">
    <name type="scientific">bioreactor metagenome</name>
    <dbReference type="NCBI Taxonomy" id="1076179"/>
    <lineage>
        <taxon>unclassified sequences</taxon>
        <taxon>metagenomes</taxon>
        <taxon>ecological metagenomes</taxon>
    </lineage>
</organism>
<accession>A0A645JLB8</accession>
<proteinExistence type="predicted"/>
<evidence type="ECO:0000313" key="1">
    <source>
        <dbReference type="EMBL" id="MPN64468.1"/>
    </source>
</evidence>
<dbReference type="EMBL" id="VSSQ01145377">
    <property type="protein sequence ID" value="MPN64468.1"/>
    <property type="molecule type" value="Genomic_DNA"/>
</dbReference>
<evidence type="ECO:0008006" key="2">
    <source>
        <dbReference type="Google" id="ProtNLM"/>
    </source>
</evidence>
<reference evidence="1" key="1">
    <citation type="submission" date="2019-08" db="EMBL/GenBank/DDBJ databases">
        <authorList>
            <person name="Kucharzyk K."/>
            <person name="Murdoch R.W."/>
            <person name="Higgins S."/>
            <person name="Loffler F."/>
        </authorList>
    </citation>
    <scope>NUCLEOTIDE SEQUENCE</scope>
</reference>
<gene>
    <name evidence="1" type="ORF">SDC9_212243</name>
</gene>
<protein>
    <recommendedName>
        <fullName evidence="2">Proton/sodium-glutamate symport protein</fullName>
    </recommendedName>
</protein>
<sequence>MARTTLNVMGDATTALVISKFEGELSETDYNRDVDSSVTSA</sequence>
<name>A0A645JLB8_9ZZZZ</name>
<comment type="caution">
    <text evidence="1">The sequence shown here is derived from an EMBL/GenBank/DDBJ whole genome shotgun (WGS) entry which is preliminary data.</text>
</comment>
<dbReference type="AlphaFoldDB" id="A0A645JLB8"/>